<evidence type="ECO:0000256" key="7">
    <source>
        <dbReference type="ARBA" id="ARBA00022840"/>
    </source>
</evidence>
<keyword evidence="12" id="KW-1185">Reference proteome</keyword>
<comment type="subcellular location">
    <subcellularLocation>
        <location evidence="1 9">Cytoplasm</location>
    </subcellularLocation>
</comment>
<dbReference type="GO" id="GO:0006083">
    <property type="term" value="P:acetate metabolic process"/>
    <property type="evidence" value="ECO:0007669"/>
    <property type="project" value="TreeGrafter"/>
</dbReference>
<dbReference type="GO" id="GO:0047761">
    <property type="term" value="F:butyrate kinase activity"/>
    <property type="evidence" value="ECO:0007669"/>
    <property type="project" value="UniProtKB-UniRule"/>
</dbReference>
<evidence type="ECO:0000256" key="3">
    <source>
        <dbReference type="ARBA" id="ARBA00022490"/>
    </source>
</evidence>
<dbReference type="RefSeq" id="WP_073269793.1">
    <property type="nucleotide sequence ID" value="NZ_FQTU01000004.1"/>
</dbReference>
<keyword evidence="5 9" id="KW-0547">Nucleotide-binding</keyword>
<protein>
    <recommendedName>
        <fullName evidence="9">Probable butyrate kinase</fullName>
        <shortName evidence="9">BK</shortName>
        <ecNumber evidence="9">2.7.2.7</ecNumber>
    </recommendedName>
    <alternativeName>
        <fullName evidence="9">Branched-chain carboxylic acid kinase</fullName>
    </alternativeName>
</protein>
<accession>A0A1M4UQP6</accession>
<organism evidence="11 12">
    <name type="scientific">Alkalibacter saccharofermentans DSM 14828</name>
    <dbReference type="NCBI Taxonomy" id="1120975"/>
    <lineage>
        <taxon>Bacteria</taxon>
        <taxon>Bacillati</taxon>
        <taxon>Bacillota</taxon>
        <taxon>Clostridia</taxon>
        <taxon>Eubacteriales</taxon>
        <taxon>Eubacteriaceae</taxon>
        <taxon>Alkalibacter</taxon>
    </lineage>
</organism>
<evidence type="ECO:0000256" key="1">
    <source>
        <dbReference type="ARBA" id="ARBA00004496"/>
    </source>
</evidence>
<keyword evidence="3 9" id="KW-0963">Cytoplasm</keyword>
<dbReference type="EMBL" id="FQTU01000004">
    <property type="protein sequence ID" value="SHE58978.1"/>
    <property type="molecule type" value="Genomic_DNA"/>
</dbReference>
<evidence type="ECO:0000256" key="9">
    <source>
        <dbReference type="HAMAP-Rule" id="MF_00542"/>
    </source>
</evidence>
<dbReference type="AlphaFoldDB" id="A0A1M4UQP6"/>
<evidence type="ECO:0000256" key="10">
    <source>
        <dbReference type="RuleBase" id="RU003835"/>
    </source>
</evidence>
<dbReference type="NCBIfam" id="NF002834">
    <property type="entry name" value="PRK03011.1-5"/>
    <property type="match status" value="1"/>
</dbReference>
<dbReference type="EC" id="2.7.2.7" evidence="9"/>
<dbReference type="Pfam" id="PF00871">
    <property type="entry name" value="Acetate_kinase"/>
    <property type="match status" value="1"/>
</dbReference>
<dbReference type="STRING" id="1120975.SAMN02746064_00793"/>
<keyword evidence="4 9" id="KW-0808">Transferase</keyword>
<dbReference type="Gene3D" id="3.30.420.40">
    <property type="match status" value="2"/>
</dbReference>
<dbReference type="InterPro" id="IPR000890">
    <property type="entry name" value="Aliphatic_acid_kin_short-chain"/>
</dbReference>
<dbReference type="PROSITE" id="PS01076">
    <property type="entry name" value="ACETATE_KINASE_2"/>
    <property type="match status" value="1"/>
</dbReference>
<dbReference type="HAMAP" id="MF_00542">
    <property type="entry name" value="Butyrate_kinase"/>
    <property type="match status" value="1"/>
</dbReference>
<proteinExistence type="inferred from homology"/>
<dbReference type="PIRSF" id="PIRSF036458">
    <property type="entry name" value="Butyrate_kin"/>
    <property type="match status" value="1"/>
</dbReference>
<dbReference type="InterPro" id="IPR011245">
    <property type="entry name" value="Butyrate_kin"/>
</dbReference>
<dbReference type="GO" id="GO:0008776">
    <property type="term" value="F:acetate kinase activity"/>
    <property type="evidence" value="ECO:0007669"/>
    <property type="project" value="TreeGrafter"/>
</dbReference>
<dbReference type="CDD" id="cd24011">
    <property type="entry name" value="ASKHA_NBD_BK"/>
    <property type="match status" value="1"/>
</dbReference>
<sequence length="361" mass="38939">MYKILVINPGSTSTRLALYEEGIELFREKINHPKEELNVYKSVMEQCPLRKDAVINMLDKWKVPINELAAVAGRGGTLRPIKSGTYIVNQRMIEDCIRGVGGHHASNLGAVIASEIAAKAGIPAFVVDPPVVDELGELARITGLPEIKRKSRFHALNQKECAKAAANELGKSYQEARIIVVHLGSGISIGAHICGQVVDVNDCYDSEGPIMPERAGTLPAGDLVKMCYSGKFTLEEMQKKLTGKGGVYAYLGTSDMISVKGKVNLGDKAAKLLYDAMAYQVSKFVGALSTVLEGNVDCIAMTGGLAGDDDFIKMVSCRVDWIAPVKVYPGEMEMEALAKGVLEVLQGAVEAKIYCDDSIID</sequence>
<comment type="catalytic activity">
    <reaction evidence="8 9">
        <text>butanoate + ATP = butanoyl phosphate + ADP</text>
        <dbReference type="Rhea" id="RHEA:13585"/>
        <dbReference type="ChEBI" id="CHEBI:17968"/>
        <dbReference type="ChEBI" id="CHEBI:30616"/>
        <dbReference type="ChEBI" id="CHEBI:58079"/>
        <dbReference type="ChEBI" id="CHEBI:456216"/>
        <dbReference type="EC" id="2.7.2.7"/>
    </reaction>
</comment>
<keyword evidence="6 9" id="KW-0418">Kinase</keyword>
<evidence type="ECO:0000313" key="12">
    <source>
        <dbReference type="Proteomes" id="UP000184251"/>
    </source>
</evidence>
<dbReference type="InterPro" id="IPR043129">
    <property type="entry name" value="ATPase_NBD"/>
</dbReference>
<evidence type="ECO:0000256" key="2">
    <source>
        <dbReference type="ARBA" id="ARBA00008748"/>
    </source>
</evidence>
<reference evidence="11 12" key="1">
    <citation type="submission" date="2016-11" db="EMBL/GenBank/DDBJ databases">
        <authorList>
            <person name="Jaros S."/>
            <person name="Januszkiewicz K."/>
            <person name="Wedrychowicz H."/>
        </authorList>
    </citation>
    <scope>NUCLEOTIDE SEQUENCE [LARGE SCALE GENOMIC DNA]</scope>
    <source>
        <strain evidence="11 12">DSM 14828</strain>
    </source>
</reference>
<dbReference type="SUPFAM" id="SSF53067">
    <property type="entry name" value="Actin-like ATPase domain"/>
    <property type="match status" value="2"/>
</dbReference>
<comment type="similarity">
    <text evidence="2 9 10">Belongs to the acetokinase family.</text>
</comment>
<name>A0A1M4UQP6_9FIRM</name>
<dbReference type="Proteomes" id="UP000184251">
    <property type="component" value="Unassembled WGS sequence"/>
</dbReference>
<dbReference type="PANTHER" id="PTHR21060:SF3">
    <property type="entry name" value="BUTYRATE KINASE 2-RELATED"/>
    <property type="match status" value="1"/>
</dbReference>
<evidence type="ECO:0000256" key="6">
    <source>
        <dbReference type="ARBA" id="ARBA00022777"/>
    </source>
</evidence>
<gene>
    <name evidence="9" type="primary">buk</name>
    <name evidence="11" type="ORF">SAMN02746064_00793</name>
</gene>
<evidence type="ECO:0000256" key="5">
    <source>
        <dbReference type="ARBA" id="ARBA00022741"/>
    </source>
</evidence>
<dbReference type="InterPro" id="IPR023865">
    <property type="entry name" value="Aliphatic_acid_kinase_CS"/>
</dbReference>
<dbReference type="OrthoDB" id="9771859at2"/>
<evidence type="ECO:0000256" key="8">
    <source>
        <dbReference type="ARBA" id="ARBA00048596"/>
    </source>
</evidence>
<evidence type="ECO:0000256" key="4">
    <source>
        <dbReference type="ARBA" id="ARBA00022679"/>
    </source>
</evidence>
<keyword evidence="7 9" id="KW-0067">ATP-binding</keyword>
<evidence type="ECO:0000313" key="11">
    <source>
        <dbReference type="EMBL" id="SHE58978.1"/>
    </source>
</evidence>
<dbReference type="GO" id="GO:0005737">
    <property type="term" value="C:cytoplasm"/>
    <property type="evidence" value="ECO:0007669"/>
    <property type="project" value="UniProtKB-SubCell"/>
</dbReference>
<dbReference type="NCBIfam" id="TIGR02707">
    <property type="entry name" value="butyr_kinase"/>
    <property type="match status" value="1"/>
</dbReference>
<dbReference type="PANTHER" id="PTHR21060">
    <property type="entry name" value="ACETATE KINASE"/>
    <property type="match status" value="1"/>
</dbReference>
<dbReference type="PRINTS" id="PR00471">
    <property type="entry name" value="ACETATEKNASE"/>
</dbReference>
<dbReference type="GO" id="GO:0005524">
    <property type="term" value="F:ATP binding"/>
    <property type="evidence" value="ECO:0007669"/>
    <property type="project" value="UniProtKB-KW"/>
</dbReference>